<dbReference type="SUPFAM" id="SSF50494">
    <property type="entry name" value="Trypsin-like serine proteases"/>
    <property type="match status" value="1"/>
</dbReference>
<evidence type="ECO:0000313" key="3">
    <source>
        <dbReference type="Proteomes" id="UP001596174"/>
    </source>
</evidence>
<dbReference type="EMBL" id="JBHSQJ010000033">
    <property type="protein sequence ID" value="MFC5907425.1"/>
    <property type="molecule type" value="Genomic_DNA"/>
</dbReference>
<feature type="compositionally biased region" description="Basic residues" evidence="1">
    <location>
        <begin position="520"/>
        <end position="534"/>
    </location>
</feature>
<dbReference type="GO" id="GO:0006508">
    <property type="term" value="P:proteolysis"/>
    <property type="evidence" value="ECO:0007669"/>
    <property type="project" value="UniProtKB-KW"/>
</dbReference>
<keyword evidence="2" id="KW-0378">Hydrolase</keyword>
<dbReference type="InterPro" id="IPR009003">
    <property type="entry name" value="Peptidase_S1_PA"/>
</dbReference>
<dbReference type="GO" id="GO:0008233">
    <property type="term" value="F:peptidase activity"/>
    <property type="evidence" value="ECO:0007669"/>
    <property type="project" value="UniProtKB-KW"/>
</dbReference>
<dbReference type="Proteomes" id="UP001596174">
    <property type="component" value="Unassembled WGS sequence"/>
</dbReference>
<gene>
    <name evidence="2" type="ORF">ACFP3V_09345</name>
</gene>
<keyword evidence="2" id="KW-0645">Protease</keyword>
<evidence type="ECO:0000313" key="2">
    <source>
        <dbReference type="EMBL" id="MFC5907425.1"/>
    </source>
</evidence>
<reference evidence="3" key="1">
    <citation type="journal article" date="2019" name="Int. J. Syst. Evol. Microbiol.">
        <title>The Global Catalogue of Microorganisms (GCM) 10K type strain sequencing project: providing services to taxonomists for standard genome sequencing and annotation.</title>
        <authorList>
            <consortium name="The Broad Institute Genomics Platform"/>
            <consortium name="The Broad Institute Genome Sequencing Center for Infectious Disease"/>
            <person name="Wu L."/>
            <person name="Ma J."/>
        </authorList>
    </citation>
    <scope>NUCLEOTIDE SEQUENCE [LARGE SCALE GENOMIC DNA]</scope>
    <source>
        <strain evidence="3">JCM 4816</strain>
    </source>
</reference>
<accession>A0ABW1FY35</accession>
<feature type="compositionally biased region" description="Pro residues" evidence="1">
    <location>
        <begin position="535"/>
        <end position="546"/>
    </location>
</feature>
<sequence>MLVEICDLTGRVLGLAFAVDHAGTLLTAYEVVDGQEEFLLRPQSREPADAVRVGSDRVTGLPEEGLALVRGELLVPPLPLLVVGAQPGPLRLLDLPGFVAGTVSARYAGDERFHSLTSVWQLTVDQVPYGLPLGVAGAPVLDAASGAVVAVATVALRCRRRGAVLAVPLRESAGLADVLARSAASVPAYGPALNLAGVLQLTSRRLPLAAVAERVPREDVDWGGLDHPLTVLVGPGGSGRTTELAALAVGRAQAVWREPTLWLRGSDLSPRDATVLDAAERLLPDVRAAARVAAQARRPLLLALDAPEEMPPALAARAGAWLADSAAQLRESGIRWALGCGPEFWEQAGSGLDARVVPLGPLPPATAAALGQRWAVPARTDPLTTRLLGELRAAQPALRLRELTGREILSGWFDLLCLRTAEALGGGRRILASTAGRAHEAARRMLGPEGALAPADFAFLFPGRWGAAALAAGLLVPSGTGYRFPHTPLADWLQAQHLHLPAALALLLDPPAGPPPVRGRGAHRRGGPRVHRLPPPRPAPDGPRPTVPRWRIGPVVQALLGVGEEEPAVLDDWLDWIARQDGSGWWTERLLTGVLRQVPDLRAHRALLLRLAARDQLPRPLWDLDPELEFELLGEVLAAGRAEAATVAADRLRARPAPGYAALCRWLPDERLSGHAAELLLATRQVDVDALAEALVAAAHPHADGVLRLLARLEPAACCRAVDRWAHDPRRERHVAAAVLAPQIRPETPPDRALLRFAAAALLARPDEETLHGAALAVLVRDPETRPRALRDALGRYLAGDPLLPAAALAPALDSDPAAVLAVFARRLGRPGEEAAILRVLGETPAPRARRAAGLLVAAHLTARPESAPLVAGWAAARLRHGPGEREQLLGLVRDVAAGGSEAVRQSFLAVLRACPGPLCDELLAVLAPVGADPMQDEPRVHGKV</sequence>
<name>A0ABW1FY35_9ACTN</name>
<proteinExistence type="predicted"/>
<comment type="caution">
    <text evidence="2">The sequence shown here is derived from an EMBL/GenBank/DDBJ whole genome shotgun (WGS) entry which is preliminary data.</text>
</comment>
<evidence type="ECO:0000256" key="1">
    <source>
        <dbReference type="SAM" id="MobiDB-lite"/>
    </source>
</evidence>
<feature type="region of interest" description="Disordered" evidence="1">
    <location>
        <begin position="514"/>
        <end position="548"/>
    </location>
</feature>
<keyword evidence="3" id="KW-1185">Reference proteome</keyword>
<organism evidence="2 3">
    <name type="scientific">Streptacidiphilus monticola</name>
    <dbReference type="NCBI Taxonomy" id="2161674"/>
    <lineage>
        <taxon>Bacteria</taxon>
        <taxon>Bacillati</taxon>
        <taxon>Actinomycetota</taxon>
        <taxon>Actinomycetes</taxon>
        <taxon>Kitasatosporales</taxon>
        <taxon>Streptomycetaceae</taxon>
        <taxon>Streptacidiphilus</taxon>
    </lineage>
</organism>
<dbReference type="RefSeq" id="WP_380581839.1">
    <property type="nucleotide sequence ID" value="NZ_JBHSQJ010000033.1"/>
</dbReference>
<protein>
    <submittedName>
        <fullName evidence="2">Serine protease</fullName>
    </submittedName>
</protein>